<dbReference type="EMBL" id="FXAZ01000001">
    <property type="protein sequence ID" value="SMG18456.1"/>
    <property type="molecule type" value="Genomic_DNA"/>
</dbReference>
<dbReference type="STRING" id="1852522.SAMN06295960_0793"/>
<proteinExistence type="predicted"/>
<organism evidence="1 2">
    <name type="scientific">Paenibacillus aquistagni</name>
    <dbReference type="NCBI Taxonomy" id="1852522"/>
    <lineage>
        <taxon>Bacteria</taxon>
        <taxon>Bacillati</taxon>
        <taxon>Bacillota</taxon>
        <taxon>Bacilli</taxon>
        <taxon>Bacillales</taxon>
        <taxon>Paenibacillaceae</taxon>
        <taxon>Paenibacillus</taxon>
    </lineage>
</organism>
<sequence>MFVTRVERAQFSLLVVKVACSGEAVRQGWKELYQRLDPDSMQRLTAASYGYVLVPEWQWDSGVRDLWVGIKAWPEMTAPEGTAVIDIPERQYAKIRVHGDRRKMEEAYEELNRWFMQSELERDTSISSYSIEANALFPVNPFDIPAHVISYFQYDIYAPIKPN</sequence>
<keyword evidence="2" id="KW-1185">Reference proteome</keyword>
<dbReference type="SUPFAM" id="SSF55136">
    <property type="entry name" value="Probable bacterial effector-binding domain"/>
    <property type="match status" value="1"/>
</dbReference>
<dbReference type="Gene3D" id="3.20.80.10">
    <property type="entry name" value="Regulatory factor, effector binding domain"/>
    <property type="match status" value="1"/>
</dbReference>
<protein>
    <submittedName>
        <fullName evidence="1">Integron-associated effector binding protein</fullName>
    </submittedName>
</protein>
<accession>A0A1X7IV88</accession>
<dbReference type="InterPro" id="IPR011256">
    <property type="entry name" value="Reg_factor_effector_dom_sf"/>
</dbReference>
<dbReference type="OrthoDB" id="2636499at2"/>
<gene>
    <name evidence="1" type="ORF">SAMN06295960_0793</name>
</gene>
<reference evidence="1 2" key="1">
    <citation type="submission" date="2017-04" db="EMBL/GenBank/DDBJ databases">
        <authorList>
            <person name="Afonso C.L."/>
            <person name="Miller P.J."/>
            <person name="Scott M.A."/>
            <person name="Spackman E."/>
            <person name="Goraichik I."/>
            <person name="Dimitrov K.M."/>
            <person name="Suarez D.L."/>
            <person name="Swayne D.E."/>
        </authorList>
    </citation>
    <scope>NUCLEOTIDE SEQUENCE [LARGE SCALE GENOMIC DNA]</scope>
    <source>
        <strain evidence="1 2">11</strain>
    </source>
</reference>
<dbReference type="AlphaFoldDB" id="A0A1X7IV88"/>
<evidence type="ECO:0000313" key="1">
    <source>
        <dbReference type="EMBL" id="SMG18456.1"/>
    </source>
</evidence>
<dbReference type="RefSeq" id="WP_085493017.1">
    <property type="nucleotide sequence ID" value="NZ_FXAZ01000001.1"/>
</dbReference>
<name>A0A1X7IV88_9BACL</name>
<dbReference type="Proteomes" id="UP000193834">
    <property type="component" value="Unassembled WGS sequence"/>
</dbReference>
<evidence type="ECO:0000313" key="2">
    <source>
        <dbReference type="Proteomes" id="UP000193834"/>
    </source>
</evidence>